<protein>
    <submittedName>
        <fullName evidence="1">Uncharacterized protein</fullName>
    </submittedName>
</protein>
<name>U4Q534_9HYPH</name>
<dbReference type="AlphaFoldDB" id="U4Q534"/>
<organism evidence="1 2">
    <name type="scientific">Agrobacterium pusense</name>
    <dbReference type="NCBI Taxonomy" id="648995"/>
    <lineage>
        <taxon>Bacteria</taxon>
        <taxon>Pseudomonadati</taxon>
        <taxon>Pseudomonadota</taxon>
        <taxon>Alphaproteobacteria</taxon>
        <taxon>Hyphomicrobiales</taxon>
        <taxon>Rhizobiaceae</taxon>
        <taxon>Rhizobium/Agrobacterium group</taxon>
        <taxon>Agrobacterium</taxon>
    </lineage>
</organism>
<dbReference type="Proteomes" id="UP000016944">
    <property type="component" value="Plasmid IRBL74_p"/>
</dbReference>
<dbReference type="HOGENOM" id="CLU_2993648_0_0_5"/>
<reference evidence="1 2" key="1">
    <citation type="journal article" date="2013" name="Genome Announc.">
        <title>Complete Genome Sequence of the Sesbania Symbiont and Rice Growth-Promoting Endophyte Rhizobium sp. Strain IRBG74.</title>
        <authorList>
            <person name="Crook M.B."/>
            <person name="Mitra S."/>
            <person name="Ane J.M."/>
            <person name="Sadowsky M.J."/>
            <person name="Gyaneshwar P."/>
        </authorList>
    </citation>
    <scope>NUCLEOTIDE SEQUENCE [LARGE SCALE GENOMIC DNA]</scope>
    <source>
        <strain evidence="1 2">IRBG74</strain>
        <plasmid evidence="2">IRBL74_p</plasmid>
    </source>
</reference>
<evidence type="ECO:0000313" key="1">
    <source>
        <dbReference type="EMBL" id="CDI12338.1"/>
    </source>
</evidence>
<dbReference type="KEGG" id="rir:BN877_p0623"/>
<sequence>MIAIINAICLDHQANAAVHNAFYVDRFLAVAYASIGKMVGLIRWGGSKCCQVSLDCV</sequence>
<keyword evidence="1" id="KW-0614">Plasmid</keyword>
<gene>
    <name evidence="1" type="ORF">BN877_p0623</name>
</gene>
<proteinExistence type="predicted"/>
<geneLocation type="plasmid" evidence="1 2">
    <name>IRBL74_p</name>
</geneLocation>
<evidence type="ECO:0000313" key="2">
    <source>
        <dbReference type="Proteomes" id="UP000016944"/>
    </source>
</evidence>
<accession>U4Q534</accession>
<dbReference type="EMBL" id="HG518324">
    <property type="protein sequence ID" value="CDI12338.1"/>
    <property type="molecule type" value="Genomic_DNA"/>
</dbReference>